<sequence length="250" mass="25845">MFGFRKLAFLVAAVAAMASADHHTGKPAETTVAPVNQTDAVAPVVISPYAANLFGKLLGDLNIEHLEGKPLSDAEYNKAVDSLEDLVTGLVEKEDVAKVKELLRGFIARMSVEDLQQFSGDVTAELAASFLAEYNGKNATAGSSSGNITAVISNTTGEPTVVKAANANQSFLGLDNKQVITAGSAIGGFLVVVAVALAVSASREKKAAPAQSVLADNVIDEIEAAEKASPAEKDADVEEMNSESPSVVSV</sequence>
<feature type="transmembrane region" description="Helical" evidence="2">
    <location>
        <begin position="179"/>
        <end position="199"/>
    </location>
</feature>
<feature type="region of interest" description="Disordered" evidence="1">
    <location>
        <begin position="226"/>
        <end position="250"/>
    </location>
</feature>
<feature type="chain" id="PRO_5012076887" description="Secreted protein" evidence="3">
    <location>
        <begin position="21"/>
        <end position="250"/>
    </location>
</feature>
<gene>
    <name evidence="4" type="ORF">ACHHYP_14789</name>
</gene>
<keyword evidence="2" id="KW-0472">Membrane</keyword>
<evidence type="ECO:0000313" key="4">
    <source>
        <dbReference type="EMBL" id="OQR83369.1"/>
    </source>
</evidence>
<feature type="signal peptide" evidence="3">
    <location>
        <begin position="1"/>
        <end position="20"/>
    </location>
</feature>
<protein>
    <recommendedName>
        <fullName evidence="6">Secreted protein</fullName>
    </recommendedName>
</protein>
<reference evidence="4 5" key="1">
    <citation type="journal article" date="2014" name="Genome Biol. Evol.">
        <title>The secreted proteins of Achlya hypogyna and Thraustotheca clavata identify the ancestral oomycete secretome and reveal gene acquisitions by horizontal gene transfer.</title>
        <authorList>
            <person name="Misner I."/>
            <person name="Blouin N."/>
            <person name="Leonard G."/>
            <person name="Richards T.A."/>
            <person name="Lane C.E."/>
        </authorList>
    </citation>
    <scope>NUCLEOTIDE SEQUENCE [LARGE SCALE GENOMIC DNA]</scope>
    <source>
        <strain evidence="4 5">ATCC 48635</strain>
    </source>
</reference>
<comment type="caution">
    <text evidence="4">The sequence shown here is derived from an EMBL/GenBank/DDBJ whole genome shotgun (WGS) entry which is preliminary data.</text>
</comment>
<evidence type="ECO:0000256" key="2">
    <source>
        <dbReference type="SAM" id="Phobius"/>
    </source>
</evidence>
<proteinExistence type="predicted"/>
<evidence type="ECO:0000256" key="1">
    <source>
        <dbReference type="SAM" id="MobiDB-lite"/>
    </source>
</evidence>
<name>A0A1V9YCE9_ACHHY</name>
<evidence type="ECO:0000256" key="3">
    <source>
        <dbReference type="SAM" id="SignalP"/>
    </source>
</evidence>
<evidence type="ECO:0000313" key="5">
    <source>
        <dbReference type="Proteomes" id="UP000243579"/>
    </source>
</evidence>
<keyword evidence="5" id="KW-1185">Reference proteome</keyword>
<dbReference type="EMBL" id="JNBR01002216">
    <property type="protein sequence ID" value="OQR83369.1"/>
    <property type="molecule type" value="Genomic_DNA"/>
</dbReference>
<dbReference type="Proteomes" id="UP000243579">
    <property type="component" value="Unassembled WGS sequence"/>
</dbReference>
<evidence type="ECO:0008006" key="6">
    <source>
        <dbReference type="Google" id="ProtNLM"/>
    </source>
</evidence>
<dbReference type="PROSITE" id="PS50096">
    <property type="entry name" value="IQ"/>
    <property type="match status" value="1"/>
</dbReference>
<dbReference type="AlphaFoldDB" id="A0A1V9YCE9"/>
<accession>A0A1V9YCE9</accession>
<dbReference type="OrthoDB" id="79584at2759"/>
<keyword evidence="2" id="KW-0812">Transmembrane</keyword>
<keyword evidence="3" id="KW-0732">Signal</keyword>
<keyword evidence="2" id="KW-1133">Transmembrane helix</keyword>
<organism evidence="4 5">
    <name type="scientific">Achlya hypogyna</name>
    <name type="common">Oomycete</name>
    <name type="synonym">Protoachlya hypogyna</name>
    <dbReference type="NCBI Taxonomy" id="1202772"/>
    <lineage>
        <taxon>Eukaryota</taxon>
        <taxon>Sar</taxon>
        <taxon>Stramenopiles</taxon>
        <taxon>Oomycota</taxon>
        <taxon>Saprolegniomycetes</taxon>
        <taxon>Saprolegniales</taxon>
        <taxon>Achlyaceae</taxon>
        <taxon>Achlya</taxon>
    </lineage>
</organism>